<name>A0ABX0K4C7_9PROT</name>
<keyword evidence="4" id="KW-0175">Coiled coil</keyword>
<sequence>MLPEGWRLSCLGDACSGALQTGPFGSQLHAHEYTDHGYAVLMPKDLIHYRANIETAAKISREKSTELKRHHLMVGDILFSRRGDVARLALIDERSEGSLCGTGCLRARPSSKAFSEFLFFFLQLPTIKSWLEHNAVGQTMPNMNTEILYELPLILPPLPEQKKIAAILSTWDRAIEGLGQLLANSQQQKKALMQQLLTGKKRLPGFEGEWVWKRSKEIFKSVSIKNNPTACELLSVTQDQGVVPRSSLERRVVMPDGSVQGYKLVNPGNFIISLRSFQGGLEYSYYRGLVSPAYTVIDNKIEIENEFYKFYFKSYDFIGHLAVATIGIRDGKQISYEDFSFIKLPYPPLLEQQAIAAVLATADKEITAFESDLTRLRQEKKALMQQLLTGKRRVTVD</sequence>
<dbReference type="GO" id="GO:0004519">
    <property type="term" value="F:endonuclease activity"/>
    <property type="evidence" value="ECO:0007669"/>
    <property type="project" value="UniProtKB-KW"/>
</dbReference>
<evidence type="ECO:0000313" key="7">
    <source>
        <dbReference type="Proteomes" id="UP000631653"/>
    </source>
</evidence>
<keyword evidence="7" id="KW-1185">Reference proteome</keyword>
<dbReference type="InterPro" id="IPR044946">
    <property type="entry name" value="Restrct_endonuc_typeI_TRD_sf"/>
</dbReference>
<comment type="similarity">
    <text evidence="1">Belongs to the type-I restriction system S methylase family.</text>
</comment>
<keyword evidence="6" id="KW-0540">Nuclease</keyword>
<dbReference type="InterPro" id="IPR000055">
    <property type="entry name" value="Restrct_endonuc_typeI_TRD"/>
</dbReference>
<accession>A0ABX0K4C7</accession>
<evidence type="ECO:0000256" key="1">
    <source>
        <dbReference type="ARBA" id="ARBA00010923"/>
    </source>
</evidence>
<protein>
    <submittedName>
        <fullName evidence="6">Restriction endonuclease subunit S</fullName>
    </submittedName>
</protein>
<feature type="domain" description="Type I restriction modification DNA specificity" evidence="5">
    <location>
        <begin position="275"/>
        <end position="367"/>
    </location>
</feature>
<keyword evidence="6" id="KW-0378">Hydrolase</keyword>
<dbReference type="SUPFAM" id="SSF116734">
    <property type="entry name" value="DNA methylase specificity domain"/>
    <property type="match status" value="2"/>
</dbReference>
<reference evidence="6 7" key="1">
    <citation type="journal article" date="2020" name="Int. J. Syst. Evol. Microbiol.">
        <title>Novel acetic acid bacteria from cider fermentations: Acetobacter conturbans sp. nov. and Acetobacter fallax sp. nov.</title>
        <authorList>
            <person name="Sombolestani A.S."/>
            <person name="Cleenwerck I."/>
            <person name="Cnockaert M."/>
            <person name="Borremans W."/>
            <person name="Wieme A.D."/>
            <person name="De Vuyst L."/>
            <person name="Vandamme P."/>
        </authorList>
    </citation>
    <scope>NUCLEOTIDE SEQUENCE [LARGE SCALE GENOMIC DNA]</scope>
    <source>
        <strain evidence="6 7">LMG 1627</strain>
    </source>
</reference>
<dbReference type="Proteomes" id="UP000631653">
    <property type="component" value="Unassembled WGS sequence"/>
</dbReference>
<keyword evidence="3" id="KW-0238">DNA-binding</keyword>
<gene>
    <name evidence="6" type="ORF">GOB81_12650</name>
</gene>
<keyword evidence="2" id="KW-0680">Restriction system</keyword>
<evidence type="ECO:0000259" key="5">
    <source>
        <dbReference type="Pfam" id="PF01420"/>
    </source>
</evidence>
<evidence type="ECO:0000256" key="3">
    <source>
        <dbReference type="ARBA" id="ARBA00023125"/>
    </source>
</evidence>
<evidence type="ECO:0000256" key="4">
    <source>
        <dbReference type="SAM" id="Coils"/>
    </source>
</evidence>
<proteinExistence type="inferred from homology"/>
<comment type="caution">
    <text evidence="6">The sequence shown here is derived from an EMBL/GenBank/DDBJ whole genome shotgun (WGS) entry which is preliminary data.</text>
</comment>
<feature type="domain" description="Type I restriction modification DNA specificity" evidence="5">
    <location>
        <begin position="64"/>
        <end position="176"/>
    </location>
</feature>
<dbReference type="Gene3D" id="3.90.220.20">
    <property type="entry name" value="DNA methylase specificity domains"/>
    <property type="match status" value="2"/>
</dbReference>
<dbReference type="Pfam" id="PF01420">
    <property type="entry name" value="Methylase_S"/>
    <property type="match status" value="2"/>
</dbReference>
<dbReference type="Gene3D" id="1.10.287.1120">
    <property type="entry name" value="Bipartite methylase S protein"/>
    <property type="match status" value="1"/>
</dbReference>
<evidence type="ECO:0000256" key="2">
    <source>
        <dbReference type="ARBA" id="ARBA00022747"/>
    </source>
</evidence>
<dbReference type="PANTHER" id="PTHR30408">
    <property type="entry name" value="TYPE-1 RESTRICTION ENZYME ECOKI SPECIFICITY PROTEIN"/>
    <property type="match status" value="1"/>
</dbReference>
<dbReference type="RefSeq" id="WP_173570795.1">
    <property type="nucleotide sequence ID" value="NZ_WOSY01000012.1"/>
</dbReference>
<keyword evidence="6" id="KW-0255">Endonuclease</keyword>
<dbReference type="EMBL" id="WOSY01000012">
    <property type="protein sequence ID" value="NHN89470.1"/>
    <property type="molecule type" value="Genomic_DNA"/>
</dbReference>
<dbReference type="InterPro" id="IPR052021">
    <property type="entry name" value="Type-I_RS_S_subunit"/>
</dbReference>
<organism evidence="6 7">
    <name type="scientific">Acetobacter conturbans</name>
    <dbReference type="NCBI Taxonomy" id="1737472"/>
    <lineage>
        <taxon>Bacteria</taxon>
        <taxon>Pseudomonadati</taxon>
        <taxon>Pseudomonadota</taxon>
        <taxon>Alphaproteobacteria</taxon>
        <taxon>Acetobacterales</taxon>
        <taxon>Acetobacteraceae</taxon>
        <taxon>Acetobacter</taxon>
    </lineage>
</organism>
<dbReference type="PANTHER" id="PTHR30408:SF12">
    <property type="entry name" value="TYPE I RESTRICTION ENZYME MJAVIII SPECIFICITY SUBUNIT"/>
    <property type="match status" value="1"/>
</dbReference>
<evidence type="ECO:0000313" key="6">
    <source>
        <dbReference type="EMBL" id="NHN89470.1"/>
    </source>
</evidence>
<feature type="coiled-coil region" evidence="4">
    <location>
        <begin position="359"/>
        <end position="386"/>
    </location>
</feature>